<evidence type="ECO:0000259" key="6">
    <source>
        <dbReference type="PROSITE" id="PS50089"/>
    </source>
</evidence>
<keyword evidence="5" id="KW-0812">Transmembrane</keyword>
<keyword evidence="5" id="KW-0472">Membrane</keyword>
<gene>
    <name evidence="7" type="ORF">AQUCO_01300896v1</name>
</gene>
<keyword evidence="5" id="KW-1133">Transmembrane helix</keyword>
<dbReference type="SMART" id="SM00184">
    <property type="entry name" value="RING"/>
    <property type="match status" value="1"/>
</dbReference>
<feature type="domain" description="RING-type" evidence="6">
    <location>
        <begin position="94"/>
        <end position="138"/>
    </location>
</feature>
<dbReference type="GO" id="GO:0016567">
    <property type="term" value="P:protein ubiquitination"/>
    <property type="evidence" value="ECO:0007669"/>
    <property type="project" value="TreeGrafter"/>
</dbReference>
<dbReference type="Pfam" id="PF13639">
    <property type="entry name" value="zf-RING_2"/>
    <property type="match status" value="1"/>
</dbReference>
<name>A0A2G5E3Y5_AQUCA</name>
<dbReference type="GO" id="GO:0061630">
    <property type="term" value="F:ubiquitin protein ligase activity"/>
    <property type="evidence" value="ECO:0007669"/>
    <property type="project" value="TreeGrafter"/>
</dbReference>
<keyword evidence="8" id="KW-1185">Reference proteome</keyword>
<dbReference type="OrthoDB" id="8062037at2759"/>
<dbReference type="SUPFAM" id="SSF57850">
    <property type="entry name" value="RING/U-box"/>
    <property type="match status" value="1"/>
</dbReference>
<evidence type="ECO:0000256" key="5">
    <source>
        <dbReference type="SAM" id="Phobius"/>
    </source>
</evidence>
<dbReference type="STRING" id="218851.A0A2G5E3Y5"/>
<protein>
    <recommendedName>
        <fullName evidence="6">RING-type domain-containing protein</fullName>
    </recommendedName>
</protein>
<evidence type="ECO:0000256" key="2">
    <source>
        <dbReference type="ARBA" id="ARBA00022771"/>
    </source>
</evidence>
<evidence type="ECO:0000256" key="3">
    <source>
        <dbReference type="ARBA" id="ARBA00022833"/>
    </source>
</evidence>
<dbReference type="InParanoid" id="A0A2G5E3Y5"/>
<keyword evidence="2 4" id="KW-0863">Zinc-finger</keyword>
<evidence type="ECO:0000256" key="1">
    <source>
        <dbReference type="ARBA" id="ARBA00022723"/>
    </source>
</evidence>
<evidence type="ECO:0000313" key="8">
    <source>
        <dbReference type="Proteomes" id="UP000230069"/>
    </source>
</evidence>
<dbReference type="PROSITE" id="PS50089">
    <property type="entry name" value="ZF_RING_2"/>
    <property type="match status" value="1"/>
</dbReference>
<dbReference type="AlphaFoldDB" id="A0A2G5E3Y5"/>
<dbReference type="InterPro" id="IPR013083">
    <property type="entry name" value="Znf_RING/FYVE/PHD"/>
</dbReference>
<keyword evidence="3" id="KW-0862">Zinc</keyword>
<dbReference type="FunCoup" id="A0A2G5E3Y5">
    <property type="interactions" value="33"/>
</dbReference>
<evidence type="ECO:0000313" key="7">
    <source>
        <dbReference type="EMBL" id="PIA50475.1"/>
    </source>
</evidence>
<accession>A0A2G5E3Y5</accession>
<dbReference type="PANTHER" id="PTHR45969:SF11">
    <property type="entry name" value="RING_U-BOX SUPERFAMILY PROTEIN"/>
    <property type="match status" value="1"/>
</dbReference>
<dbReference type="GO" id="GO:0008270">
    <property type="term" value="F:zinc ion binding"/>
    <property type="evidence" value="ECO:0007669"/>
    <property type="project" value="UniProtKB-KW"/>
</dbReference>
<organism evidence="7 8">
    <name type="scientific">Aquilegia coerulea</name>
    <name type="common">Rocky mountain columbine</name>
    <dbReference type="NCBI Taxonomy" id="218851"/>
    <lineage>
        <taxon>Eukaryota</taxon>
        <taxon>Viridiplantae</taxon>
        <taxon>Streptophyta</taxon>
        <taxon>Embryophyta</taxon>
        <taxon>Tracheophyta</taxon>
        <taxon>Spermatophyta</taxon>
        <taxon>Magnoliopsida</taxon>
        <taxon>Ranunculales</taxon>
        <taxon>Ranunculaceae</taxon>
        <taxon>Thalictroideae</taxon>
        <taxon>Aquilegia</taxon>
    </lineage>
</organism>
<dbReference type="PANTHER" id="PTHR45969">
    <property type="entry name" value="RING ZINC FINGER PROTEIN-RELATED"/>
    <property type="match status" value="1"/>
</dbReference>
<proteinExistence type="predicted"/>
<reference evidence="7 8" key="1">
    <citation type="submission" date="2017-09" db="EMBL/GenBank/DDBJ databases">
        <title>WGS assembly of Aquilegia coerulea Goldsmith.</title>
        <authorList>
            <person name="Hodges S."/>
            <person name="Kramer E."/>
            <person name="Nordborg M."/>
            <person name="Tomkins J."/>
            <person name="Borevitz J."/>
            <person name="Derieg N."/>
            <person name="Yan J."/>
            <person name="Mihaltcheva S."/>
            <person name="Hayes R.D."/>
            <person name="Rokhsar D."/>
        </authorList>
    </citation>
    <scope>NUCLEOTIDE SEQUENCE [LARGE SCALE GENOMIC DNA]</scope>
    <source>
        <strain evidence="8">cv. Goldsmith</strain>
    </source>
</reference>
<dbReference type="Gene3D" id="3.30.40.10">
    <property type="entry name" value="Zinc/RING finger domain, C3HC4 (zinc finger)"/>
    <property type="match status" value="1"/>
</dbReference>
<feature type="transmembrane region" description="Helical" evidence="5">
    <location>
        <begin position="15"/>
        <end position="33"/>
    </location>
</feature>
<evidence type="ECO:0000256" key="4">
    <source>
        <dbReference type="PROSITE-ProRule" id="PRU00175"/>
    </source>
</evidence>
<dbReference type="EMBL" id="KZ305030">
    <property type="protein sequence ID" value="PIA50475.1"/>
    <property type="molecule type" value="Genomic_DNA"/>
</dbReference>
<sequence length="176" mass="20022">MGFSVEYSGLVLTHLLYHAALILSLVRWAFCWATRSMSFHYISSSDHHDHSSSTVQSVGPNSSLTAQMIRDRLEVVTYEEIMNYHPEGSCCDTCAVCLNELQKKDKVRELRNCCHVFHIKCIDRWLDHGDQKNCPLCRAPLLVSTSFGPDLVNGLTRSEPSWAVERLLYLFGDDLL</sequence>
<dbReference type="Proteomes" id="UP000230069">
    <property type="component" value="Unassembled WGS sequence"/>
</dbReference>
<keyword evidence="1" id="KW-0479">Metal-binding</keyword>
<dbReference type="InterPro" id="IPR001841">
    <property type="entry name" value="Znf_RING"/>
</dbReference>